<dbReference type="Proteomes" id="UP000184267">
    <property type="component" value="Unassembled WGS sequence"/>
</dbReference>
<name>A0A1M2VVC8_TRAPU</name>
<keyword evidence="3" id="KW-1185">Reference proteome</keyword>
<evidence type="ECO:0000256" key="1">
    <source>
        <dbReference type="SAM" id="MobiDB-lite"/>
    </source>
</evidence>
<organism evidence="2 3">
    <name type="scientific">Trametes pubescens</name>
    <name type="common">White-rot fungus</name>
    <dbReference type="NCBI Taxonomy" id="154538"/>
    <lineage>
        <taxon>Eukaryota</taxon>
        <taxon>Fungi</taxon>
        <taxon>Dikarya</taxon>
        <taxon>Basidiomycota</taxon>
        <taxon>Agaricomycotina</taxon>
        <taxon>Agaricomycetes</taxon>
        <taxon>Polyporales</taxon>
        <taxon>Polyporaceae</taxon>
        <taxon>Trametes</taxon>
    </lineage>
</organism>
<evidence type="ECO:0000313" key="3">
    <source>
        <dbReference type="Proteomes" id="UP000184267"/>
    </source>
</evidence>
<dbReference type="EMBL" id="MNAD01000634">
    <property type="protein sequence ID" value="OJT11492.1"/>
    <property type="molecule type" value="Genomic_DNA"/>
</dbReference>
<reference evidence="2 3" key="1">
    <citation type="submission" date="2016-10" db="EMBL/GenBank/DDBJ databases">
        <title>Genome sequence of the basidiomycete white-rot fungus Trametes pubescens.</title>
        <authorList>
            <person name="Makela M.R."/>
            <person name="Granchi Z."/>
            <person name="Peng M."/>
            <person name="De Vries R.P."/>
            <person name="Grigoriev I."/>
            <person name="Riley R."/>
            <person name="Hilden K."/>
        </authorList>
    </citation>
    <scope>NUCLEOTIDE SEQUENCE [LARGE SCALE GENOMIC DNA]</scope>
    <source>
        <strain evidence="2 3">FBCC735</strain>
    </source>
</reference>
<feature type="region of interest" description="Disordered" evidence="1">
    <location>
        <begin position="184"/>
        <end position="231"/>
    </location>
</feature>
<protein>
    <recommendedName>
        <fullName evidence="4">CCHC-type domain-containing protein</fullName>
    </recommendedName>
</protein>
<dbReference type="OrthoDB" id="2749329at2759"/>
<accession>A0A1M2VVC8</accession>
<evidence type="ECO:0000313" key="2">
    <source>
        <dbReference type="EMBL" id="OJT11492.1"/>
    </source>
</evidence>
<comment type="caution">
    <text evidence="2">The sequence shown here is derived from an EMBL/GenBank/DDBJ whole genome shotgun (WGS) entry which is preliminary data.</text>
</comment>
<evidence type="ECO:0008006" key="4">
    <source>
        <dbReference type="Google" id="ProtNLM"/>
    </source>
</evidence>
<proteinExistence type="predicted"/>
<dbReference type="AlphaFoldDB" id="A0A1M2VVC8"/>
<sequence>MTAPPGWDQYESTSQAPYRDHTLVTLTANPRQFALQPRWSLAPGASAHPGLSLVPEHDPERLHELAYTGPSYGPCDTREVRQLLGMINEMVGEEPTSSPPAYLKVTKITLPKLYNGKDDLDTFEIWFHNLLEFFRTLQITGPSMDRDQLRILGDCLSEDTTTWMYSSGTGGLTVSASPNDHCVNKPTGTQVRRPVPSDPSPRMNPSMVKRLGPPCATQGRTDRPRPNPGQVPWPAIKPAATKAASQCFSCGKIGRFASDPSCPNFGKKTNVGQRMFAHQVESNPVTTTDPVEDEHQLVEQTEVVQDLPQSEYDYIGSQYESEDEQVQSDWDEYEYDHTAYTASMRIEALASGG</sequence>
<gene>
    <name evidence="2" type="ORF">TRAPUB_11983</name>
</gene>